<organism evidence="1 2">
    <name type="scientific">Herbaspirillum chlorophenolicum</name>
    <dbReference type="NCBI Taxonomy" id="211589"/>
    <lineage>
        <taxon>Bacteria</taxon>
        <taxon>Pseudomonadati</taxon>
        <taxon>Pseudomonadota</taxon>
        <taxon>Betaproteobacteria</taxon>
        <taxon>Burkholderiales</taxon>
        <taxon>Oxalobacteraceae</taxon>
        <taxon>Herbaspirillum</taxon>
    </lineage>
</organism>
<name>A0ABW8F5J3_9BURK</name>
<proteinExistence type="predicted"/>
<accession>A0ABW8F5J3</accession>
<comment type="caution">
    <text evidence="1">The sequence shown here is derived from an EMBL/GenBank/DDBJ whole genome shotgun (WGS) entry which is preliminary data.</text>
</comment>
<gene>
    <name evidence="1" type="ORF">ACIPEN_22285</name>
</gene>
<sequence length="114" mass="12615">MSNVGTQLGFDLAQAGAARAAEHADRVHADWQEKALAAFREHALKHKEFTTEDVRLASTHVPAPPEERAWGQVATKARRQGMCMKTDRFVPAKQAKSHGRWLAIWASNITRSAA</sequence>
<dbReference type="RefSeq" id="WP_402703694.1">
    <property type="nucleotide sequence ID" value="NZ_JBIUZV010000025.1"/>
</dbReference>
<keyword evidence="2" id="KW-1185">Reference proteome</keyword>
<protein>
    <submittedName>
        <fullName evidence="1">Uncharacterized protein</fullName>
    </submittedName>
</protein>
<dbReference type="EMBL" id="JBIUZV010000025">
    <property type="protein sequence ID" value="MFJ3048572.1"/>
    <property type="molecule type" value="Genomic_DNA"/>
</dbReference>
<dbReference type="Proteomes" id="UP001617427">
    <property type="component" value="Unassembled WGS sequence"/>
</dbReference>
<evidence type="ECO:0000313" key="1">
    <source>
        <dbReference type="EMBL" id="MFJ3048572.1"/>
    </source>
</evidence>
<reference evidence="1 2" key="1">
    <citation type="submission" date="2024-10" db="EMBL/GenBank/DDBJ databases">
        <title>The Natural Products Discovery Center: Release of the First 8490 Sequenced Strains for Exploring Actinobacteria Biosynthetic Diversity.</title>
        <authorList>
            <person name="Kalkreuter E."/>
            <person name="Kautsar S.A."/>
            <person name="Yang D."/>
            <person name="Bader C.D."/>
            <person name="Teijaro C.N."/>
            <person name="Fluegel L."/>
            <person name="Davis C.M."/>
            <person name="Simpson J.R."/>
            <person name="Lauterbach L."/>
            <person name="Steele A.D."/>
            <person name="Gui C."/>
            <person name="Meng S."/>
            <person name="Li G."/>
            <person name="Viehrig K."/>
            <person name="Ye F."/>
            <person name="Su P."/>
            <person name="Kiefer A.F."/>
            <person name="Nichols A."/>
            <person name="Cepeda A.J."/>
            <person name="Yan W."/>
            <person name="Fan B."/>
            <person name="Jiang Y."/>
            <person name="Adhikari A."/>
            <person name="Zheng C.-J."/>
            <person name="Schuster L."/>
            <person name="Cowan T.M."/>
            <person name="Smanski M.J."/>
            <person name="Chevrette M.G."/>
            <person name="De Carvalho L.P.S."/>
            <person name="Shen B."/>
        </authorList>
    </citation>
    <scope>NUCLEOTIDE SEQUENCE [LARGE SCALE GENOMIC DNA]</scope>
    <source>
        <strain evidence="1 2">NPDC087045</strain>
    </source>
</reference>
<evidence type="ECO:0000313" key="2">
    <source>
        <dbReference type="Proteomes" id="UP001617427"/>
    </source>
</evidence>